<keyword evidence="6" id="KW-1185">Reference proteome</keyword>
<dbReference type="Gene3D" id="3.40.50.720">
    <property type="entry name" value="NAD(P)-binding Rossmann-like Domain"/>
    <property type="match status" value="1"/>
</dbReference>
<dbReference type="PANTHER" id="PTHR47706">
    <property type="entry name" value="NMRA-LIKE FAMILY PROTEIN"/>
    <property type="match status" value="1"/>
</dbReference>
<accession>A0A9P4QZ51</accession>
<name>A0A9P4QZ51_9PLEO</name>
<evidence type="ECO:0000313" key="5">
    <source>
        <dbReference type="EMBL" id="KAF2735549.1"/>
    </source>
</evidence>
<dbReference type="Gene3D" id="3.90.25.10">
    <property type="entry name" value="UDP-galactose 4-epimerase, domain 1"/>
    <property type="match status" value="1"/>
</dbReference>
<dbReference type="SUPFAM" id="SSF51735">
    <property type="entry name" value="NAD(P)-binding Rossmann-fold domains"/>
    <property type="match status" value="1"/>
</dbReference>
<dbReference type="Proteomes" id="UP000799444">
    <property type="component" value="Unassembled WGS sequence"/>
</dbReference>
<sequence>MVVVAIAGGAGNVGRTLLEAVDKSVNHQAVVLSRKVGQVPHAVIEGSEAPVVVVDYNDVEALTVVLEQHKVHTLISALMLMTPEAGAAETSLVKAAAASGPTKRFIASEWGGPSPETFSPELPQSAYRRATQAELRKTELEWTKVYNGLFLEYYGMPYVESFLPSFTSVVDMPYKTAAIPGTGDDVMTFIYSKDMAALVVAALDLPAWEETLSCIGEKMTWNEFVRVAEEITDSKFKVSYDPEEKLRSGKVTLLPSGTSSYAVFTEDIYQGILSVAGLHLIAGLFDLPEEYSLSRKFPEIKVMGVRDMLSVWKGK</sequence>
<reference evidence="5" key="1">
    <citation type="journal article" date="2020" name="Stud. Mycol.">
        <title>101 Dothideomycetes genomes: a test case for predicting lifestyles and emergence of pathogens.</title>
        <authorList>
            <person name="Haridas S."/>
            <person name="Albert R."/>
            <person name="Binder M."/>
            <person name="Bloem J."/>
            <person name="Labutti K."/>
            <person name="Salamov A."/>
            <person name="Andreopoulos B."/>
            <person name="Baker S."/>
            <person name="Barry K."/>
            <person name="Bills G."/>
            <person name="Bluhm B."/>
            <person name="Cannon C."/>
            <person name="Castanera R."/>
            <person name="Culley D."/>
            <person name="Daum C."/>
            <person name="Ezra D."/>
            <person name="Gonzalez J."/>
            <person name="Henrissat B."/>
            <person name="Kuo A."/>
            <person name="Liang C."/>
            <person name="Lipzen A."/>
            <person name="Lutzoni F."/>
            <person name="Magnuson J."/>
            <person name="Mondo S."/>
            <person name="Nolan M."/>
            <person name="Ohm R."/>
            <person name="Pangilinan J."/>
            <person name="Park H.-J."/>
            <person name="Ramirez L."/>
            <person name="Alfaro M."/>
            <person name="Sun H."/>
            <person name="Tritt A."/>
            <person name="Yoshinaga Y."/>
            <person name="Zwiers L.-H."/>
            <person name="Turgeon B."/>
            <person name="Goodwin S."/>
            <person name="Spatafora J."/>
            <person name="Crous P."/>
            <person name="Grigoriev I."/>
        </authorList>
    </citation>
    <scope>NUCLEOTIDE SEQUENCE</scope>
    <source>
        <strain evidence="5">CBS 125425</strain>
    </source>
</reference>
<feature type="domain" description="NmrA-like" evidence="4">
    <location>
        <begin position="4"/>
        <end position="247"/>
    </location>
</feature>
<evidence type="ECO:0000256" key="3">
    <source>
        <dbReference type="ARBA" id="ARBA00023002"/>
    </source>
</evidence>
<evidence type="ECO:0000256" key="2">
    <source>
        <dbReference type="ARBA" id="ARBA00022857"/>
    </source>
</evidence>
<dbReference type="EMBL" id="ML996134">
    <property type="protein sequence ID" value="KAF2735549.1"/>
    <property type="molecule type" value="Genomic_DNA"/>
</dbReference>
<dbReference type="GO" id="GO:0016491">
    <property type="term" value="F:oxidoreductase activity"/>
    <property type="evidence" value="ECO:0007669"/>
    <property type="project" value="UniProtKB-KW"/>
</dbReference>
<keyword evidence="3" id="KW-0560">Oxidoreductase</keyword>
<proteinExistence type="inferred from homology"/>
<evidence type="ECO:0000256" key="1">
    <source>
        <dbReference type="ARBA" id="ARBA00005725"/>
    </source>
</evidence>
<dbReference type="PANTHER" id="PTHR47706:SF4">
    <property type="entry name" value="NMRA-LIKE DOMAIN-CONTAINING PROTEIN"/>
    <property type="match status" value="1"/>
</dbReference>
<gene>
    <name evidence="5" type="ORF">EJ04DRAFT_542962</name>
</gene>
<evidence type="ECO:0000259" key="4">
    <source>
        <dbReference type="Pfam" id="PF05368"/>
    </source>
</evidence>
<dbReference type="InterPro" id="IPR008030">
    <property type="entry name" value="NmrA-like"/>
</dbReference>
<comment type="similarity">
    <text evidence="1">Belongs to the NmrA-type oxidoreductase family. Isoflavone reductase subfamily.</text>
</comment>
<dbReference type="AlphaFoldDB" id="A0A9P4QZ51"/>
<dbReference type="OrthoDB" id="419598at2759"/>
<evidence type="ECO:0000313" key="6">
    <source>
        <dbReference type="Proteomes" id="UP000799444"/>
    </source>
</evidence>
<organism evidence="5 6">
    <name type="scientific">Polyplosphaeria fusca</name>
    <dbReference type="NCBI Taxonomy" id="682080"/>
    <lineage>
        <taxon>Eukaryota</taxon>
        <taxon>Fungi</taxon>
        <taxon>Dikarya</taxon>
        <taxon>Ascomycota</taxon>
        <taxon>Pezizomycotina</taxon>
        <taxon>Dothideomycetes</taxon>
        <taxon>Pleosporomycetidae</taxon>
        <taxon>Pleosporales</taxon>
        <taxon>Tetraplosphaeriaceae</taxon>
        <taxon>Polyplosphaeria</taxon>
    </lineage>
</organism>
<keyword evidence="2" id="KW-0521">NADP</keyword>
<protein>
    <submittedName>
        <fullName evidence="5">NAD(P)-binding protein</fullName>
    </submittedName>
</protein>
<comment type="caution">
    <text evidence="5">The sequence shown here is derived from an EMBL/GenBank/DDBJ whole genome shotgun (WGS) entry which is preliminary data.</text>
</comment>
<dbReference type="InterPro" id="IPR036291">
    <property type="entry name" value="NAD(P)-bd_dom_sf"/>
</dbReference>
<dbReference type="Pfam" id="PF05368">
    <property type="entry name" value="NmrA"/>
    <property type="match status" value="1"/>
</dbReference>
<dbReference type="InterPro" id="IPR051609">
    <property type="entry name" value="NmrA/Isoflavone_reductase-like"/>
</dbReference>